<evidence type="ECO:0000313" key="2">
    <source>
        <dbReference type="Proteomes" id="UP000077245"/>
    </source>
</evidence>
<accession>A0A166D0V3</accession>
<organism evidence="1 2">
    <name type="scientific">Methanobrevibacter curvatus</name>
    <dbReference type="NCBI Taxonomy" id="49547"/>
    <lineage>
        <taxon>Archaea</taxon>
        <taxon>Methanobacteriati</taxon>
        <taxon>Methanobacteriota</taxon>
        <taxon>Methanomada group</taxon>
        <taxon>Methanobacteria</taxon>
        <taxon>Methanobacteriales</taxon>
        <taxon>Methanobacteriaceae</taxon>
        <taxon>Methanobrevibacter</taxon>
    </lineage>
</organism>
<dbReference type="Proteomes" id="UP000077245">
    <property type="component" value="Unassembled WGS sequence"/>
</dbReference>
<evidence type="ECO:0000313" key="1">
    <source>
        <dbReference type="EMBL" id="KZX15083.1"/>
    </source>
</evidence>
<proteinExistence type="predicted"/>
<keyword evidence="2" id="KW-1185">Reference proteome</keyword>
<sequence>MAKRYLYNSAPKPVKLTKDEKIKINAIVKEEIEKNEKLKKDVARINIKAGRVYFYFWDEIDEDRKYIVPIIDEKYIEYMYGRITIFDKELKNCTLDWQRHNNQWMQLGDGSLVSCINQMEKNSWFHT</sequence>
<comment type="caution">
    <text evidence="1">The sequence shown here is derived from an EMBL/GenBank/DDBJ whole genome shotgun (WGS) entry which is preliminary data.</text>
</comment>
<dbReference type="PATRIC" id="fig|49547.3.peg.330"/>
<gene>
    <name evidence="1" type="ORF">MBCUR_03180</name>
</gene>
<reference evidence="1 2" key="1">
    <citation type="submission" date="2016-04" db="EMBL/GenBank/DDBJ databases">
        <title>Genome sequence of Methanobrevibacter curvatus DSM 11111.</title>
        <authorList>
            <person name="Poehlein A."/>
            <person name="Seedorf H."/>
            <person name="Daniel R."/>
        </authorList>
    </citation>
    <scope>NUCLEOTIDE SEQUENCE [LARGE SCALE GENOMIC DNA]</scope>
    <source>
        <strain evidence="1 2">DSM 11111</strain>
    </source>
</reference>
<dbReference type="STRING" id="49547.MBCUR_03180"/>
<dbReference type="AlphaFoldDB" id="A0A166D0V3"/>
<dbReference type="EMBL" id="LWMV01000051">
    <property type="protein sequence ID" value="KZX15083.1"/>
    <property type="molecule type" value="Genomic_DNA"/>
</dbReference>
<protein>
    <submittedName>
        <fullName evidence="1">Uncharacterized protein</fullName>
    </submittedName>
</protein>
<name>A0A166D0V3_9EURY</name>